<name>A0A2A2HC73_9EURY</name>
<feature type="domain" description="Type II methyltransferase M.TaqI-like" evidence="2">
    <location>
        <begin position="477"/>
        <end position="628"/>
    </location>
</feature>
<protein>
    <submittedName>
        <fullName evidence="4">Eco57I restriction-modification methylase</fullName>
    </submittedName>
</protein>
<gene>
    <name evidence="3" type="ORF">ASJ82_07200</name>
    <name evidence="4" type="ORF">MSCUN_03710</name>
</gene>
<dbReference type="InterPro" id="IPR027417">
    <property type="entry name" value="P-loop_NTPase"/>
</dbReference>
<dbReference type="InterPro" id="IPR011639">
    <property type="entry name" value="MethylTrfase_TaqI-like_dom"/>
</dbReference>
<keyword evidence="5" id="KW-1185">Reference proteome</keyword>
<dbReference type="Gene3D" id="3.40.50.300">
    <property type="entry name" value="P-loop containing nucleotide triphosphate hydrolases"/>
    <property type="match status" value="1"/>
</dbReference>
<organism evidence="3 5">
    <name type="scientific">Methanosphaera cuniculi</name>
    <dbReference type="NCBI Taxonomy" id="1077256"/>
    <lineage>
        <taxon>Archaea</taxon>
        <taxon>Methanobacteriati</taxon>
        <taxon>Methanobacteriota</taxon>
        <taxon>Methanomada group</taxon>
        <taxon>Methanobacteria</taxon>
        <taxon>Methanobacteriales</taxon>
        <taxon>Methanobacteriaceae</taxon>
        <taxon>Methanosphaera</taxon>
    </lineage>
</organism>
<dbReference type="GO" id="GO:0006304">
    <property type="term" value="P:DNA modification"/>
    <property type="evidence" value="ECO:0007669"/>
    <property type="project" value="InterPro"/>
</dbReference>
<proteinExistence type="predicted"/>
<reference evidence="3 5" key="2">
    <citation type="journal article" date="2017" name="BMC Genomics">
        <title>Genomic analysis of methanogenic archaea reveals a shift towards energy conservation.</title>
        <authorList>
            <person name="Gilmore S.P."/>
            <person name="Henske J.K."/>
            <person name="Sexton J.A."/>
            <person name="Solomon K.V."/>
            <person name="Seppala S."/>
            <person name="Yoo J.I."/>
            <person name="Huyett L.M."/>
            <person name="Pressman A."/>
            <person name="Cogan J.Z."/>
            <person name="Kivenson V."/>
            <person name="Peng X."/>
            <person name="Tan Y."/>
            <person name="Valentine D.L."/>
            <person name="O'Malley M.A."/>
        </authorList>
    </citation>
    <scope>NUCLEOTIDE SEQUENCE [LARGE SCALE GENOMIC DNA]</scope>
    <source>
        <strain evidence="3 5">1R-7</strain>
    </source>
</reference>
<dbReference type="PROSITE" id="PS00092">
    <property type="entry name" value="N6_MTASE"/>
    <property type="match status" value="1"/>
</dbReference>
<dbReference type="Proteomes" id="UP000217528">
    <property type="component" value="Unassembled WGS sequence"/>
</dbReference>
<dbReference type="Pfam" id="PF07669">
    <property type="entry name" value="Eco57I"/>
    <property type="match status" value="1"/>
</dbReference>
<dbReference type="AlphaFoldDB" id="A0A2A2HC73"/>
<dbReference type="EMBL" id="LWMS01000010">
    <property type="protein sequence ID" value="PWL08658.1"/>
    <property type="molecule type" value="Genomic_DNA"/>
</dbReference>
<evidence type="ECO:0000313" key="6">
    <source>
        <dbReference type="Proteomes" id="UP000246004"/>
    </source>
</evidence>
<sequence>MPNRPAAVELEKILKQHPIFKQYNIANLSKDGQTQDDLDKIKEAITDKPEESYSITLTVRKATVGTTIPEWGAILVLNNTDSATNYLQSIFRVQSPYLGKNGQKEKAYVFDFAPDRSLKMISQAVKLNTKKGTINSPQQKQEMKKLLNFLPIIGIDGNKMKEYNFERMMIQLKRLQAEKAVRSGFDDTSIYSDQLLKLTSTDINEFNDLRKILGQTKQGKKLNEVDINNQGMTDEEYSRAMKADKKPKKERTPEEQEALDKRQQLLKQRQTMISILRGMSIRIPLMIYGMDMEINDDVTIDNFTQIVDDVSWNEFMPKGVTKEKFNQFKKYYDAEIFIEAGKRIRRTAQTADALPIEERIDKITSMFQGFRNPDKETVLTPWRVVNMQLGESIGGYNFYNKTYQEKDPDNKIRYINKKQITDDVFKPNTKILEINSKTGLYPLYMAYTLYKKRKKQENPYVDSKDWNKKLWREILEKNIYVLNKTPMAKTITYRTLNGYEKNPKIENNLIYVDNLVDKVKNDLSSTAQEVLEKFGDKNMKFDIVVGNPPYQLNDNGKRENGTVNASASAIYPDFFRLAKKLSKNKINMIFPARWLSGAGKGIKSFNKEMINDTHIRSMTLFKNSNLVFPNTDIKGGVLYLTYDKKYDGEVDIMVLDDKHESKFRTKLNSANTGVFIPYGELISIYKKVSQKEKLDFNNIQNINSGRNPYGLTTNFFNDPSKYKLPDVSTERHSSNDIEIWIMYDKKRVIRYVPEDYPIPKIKVPIEKYKLFVPKAYGSGKFGESLSDFIIGRPGQICTETFLAFGPFETEYEVESFKKYYYTKFFRSLLGILKTTQDNVTVYDYIPIQDFTEKSDINWSNSISDIDKQLYEKYSLNEDEILFLEEKIEDKRLNK</sequence>
<dbReference type="GO" id="GO:0008168">
    <property type="term" value="F:methyltransferase activity"/>
    <property type="evidence" value="ECO:0007669"/>
    <property type="project" value="UniProtKB-KW"/>
</dbReference>
<evidence type="ECO:0000313" key="4">
    <source>
        <dbReference type="EMBL" id="PWL08658.1"/>
    </source>
</evidence>
<dbReference type="GO" id="GO:0032259">
    <property type="term" value="P:methylation"/>
    <property type="evidence" value="ECO:0007669"/>
    <property type="project" value="UniProtKB-KW"/>
</dbReference>
<dbReference type="InterPro" id="IPR029063">
    <property type="entry name" value="SAM-dependent_MTases_sf"/>
</dbReference>
<keyword evidence="4" id="KW-0489">Methyltransferase</keyword>
<dbReference type="Proteomes" id="UP000246004">
    <property type="component" value="Unassembled WGS sequence"/>
</dbReference>
<evidence type="ECO:0000313" key="3">
    <source>
        <dbReference type="EMBL" id="PAV06896.1"/>
    </source>
</evidence>
<keyword evidence="4" id="KW-0808">Transferase</keyword>
<accession>A0A2A2HC73</accession>
<dbReference type="GO" id="GO:0003676">
    <property type="term" value="F:nucleic acid binding"/>
    <property type="evidence" value="ECO:0007669"/>
    <property type="project" value="InterPro"/>
</dbReference>
<dbReference type="SUPFAM" id="SSF53335">
    <property type="entry name" value="S-adenosyl-L-methionine-dependent methyltransferases"/>
    <property type="match status" value="1"/>
</dbReference>
<evidence type="ECO:0000259" key="2">
    <source>
        <dbReference type="Pfam" id="PF07669"/>
    </source>
</evidence>
<dbReference type="EMBL" id="LMVN01000024">
    <property type="protein sequence ID" value="PAV06896.1"/>
    <property type="molecule type" value="Genomic_DNA"/>
</dbReference>
<evidence type="ECO:0000313" key="5">
    <source>
        <dbReference type="Proteomes" id="UP000217528"/>
    </source>
</evidence>
<evidence type="ECO:0000256" key="1">
    <source>
        <dbReference type="SAM" id="MobiDB-lite"/>
    </source>
</evidence>
<dbReference type="InterPro" id="IPR002052">
    <property type="entry name" value="DNA_methylase_N6_adenine_CS"/>
</dbReference>
<reference evidence="4 6" key="1">
    <citation type="submission" date="2016-04" db="EMBL/GenBank/DDBJ databases">
        <title>Genome sequence of Methanosphaera cuniculi DSM 4103.</title>
        <authorList>
            <person name="Poehlein A."/>
            <person name="Seedorf H."/>
            <person name="Daniel R."/>
        </authorList>
    </citation>
    <scope>NUCLEOTIDE SEQUENCE [LARGE SCALE GENOMIC DNA]</scope>
    <source>
        <strain evidence="4 6">DSM 4103</strain>
    </source>
</reference>
<comment type="caution">
    <text evidence="3">The sequence shown here is derived from an EMBL/GenBank/DDBJ whole genome shotgun (WGS) entry which is preliminary data.</text>
</comment>
<feature type="region of interest" description="Disordered" evidence="1">
    <location>
        <begin position="229"/>
        <end position="258"/>
    </location>
</feature>
<dbReference type="Gene3D" id="3.40.50.150">
    <property type="entry name" value="Vaccinia Virus protein VP39"/>
    <property type="match status" value="1"/>
</dbReference>